<keyword evidence="4" id="KW-1185">Reference proteome</keyword>
<evidence type="ECO:0000256" key="1">
    <source>
        <dbReference type="SAM" id="Phobius"/>
    </source>
</evidence>
<dbReference type="Proteomes" id="UP001258315">
    <property type="component" value="Unassembled WGS sequence"/>
</dbReference>
<feature type="signal peptide" evidence="2">
    <location>
        <begin position="1"/>
        <end position="32"/>
    </location>
</feature>
<dbReference type="EMBL" id="JAVLVU010000001">
    <property type="protein sequence ID" value="MDT3400994.1"/>
    <property type="molecule type" value="Genomic_DNA"/>
</dbReference>
<dbReference type="PANTHER" id="PTHR35807">
    <property type="entry name" value="TRANSCRIPTIONAL REGULATOR REDD-RELATED"/>
    <property type="match status" value="1"/>
</dbReference>
<dbReference type="SUPFAM" id="SSF117281">
    <property type="entry name" value="Kelch motif"/>
    <property type="match status" value="1"/>
</dbReference>
<evidence type="ECO:0000256" key="2">
    <source>
        <dbReference type="SAM" id="SignalP"/>
    </source>
</evidence>
<dbReference type="RefSeq" id="WP_311946761.1">
    <property type="nucleotide sequence ID" value="NZ_JAVLVU010000001.1"/>
</dbReference>
<reference evidence="4" key="1">
    <citation type="submission" date="2023-07" db="EMBL/GenBank/DDBJ databases">
        <title>Functional and genomic diversity of the sorghum phyllosphere microbiome.</title>
        <authorList>
            <person name="Shade A."/>
        </authorList>
    </citation>
    <scope>NUCLEOTIDE SEQUENCE [LARGE SCALE GENOMIC DNA]</scope>
    <source>
        <strain evidence="4">SORGH_AS_0422</strain>
    </source>
</reference>
<dbReference type="Gene3D" id="2.120.10.80">
    <property type="entry name" value="Kelch-type beta propeller"/>
    <property type="match status" value="1"/>
</dbReference>
<feature type="chain" id="PRO_5045685807" evidence="2">
    <location>
        <begin position="33"/>
        <end position="849"/>
    </location>
</feature>
<sequence>MFRAKISVNRIQKRLNYLFVFFCLSTPAISFAQNNGLHFYGQETVQDKRTSLDLTADEEMCFDGDFELSFDLYFTPKFRDYYGYVFRIIEENGHNIDLIYDQKAFNTQNFKLVIGDKFSNIAFNLPEKLLFKSWNHFTISYRKEFDELVFTNGNQKFSQKNAGFQNSGCYKVLFGANHYKRFKTTDVPMMNIKNISVLDHGKLKFFWPLDEFKGDEAFDRIGKRRATVENPLWINAMHTNWKLVKSVVITGHPSVAFNQQKQIIHIVGPSELYNFSVGDENMVKLEYASKRDIAAGNQSVYDQLSGRLYNVFIDQKKASYFDLPSGRWDKDFERPTRLTKYWHSNKFISKADSALYVMGGYGQLVYKNEVQKYDLNNKKWTSVKYKGDAFNPRYLAGLGVTDDGNTAYIMGGHGSITGEQMLNPTNYYDLIRYQVKTQMFKKVYTLKSPENDFAFANSLVIDSPAKSFYGLVFANNKFKTHLQLIKGSLTSPTYQLIGGYIPYLFHDIRSYADLYWCPELKKLVAVTLFTREDNNTEIKIYTIEFPPNGLGIAIGEARFPIHNIIILTGLVCLLIGATYYFYKRRKIAQTETLLSIPAHNKDIPAPKQYQTSIHLFGNLQLLDNNGDDVTKMLSPLLKELLLLILLYSMRKEGGISSNKLDELLWFGKSEKVARNNRSVNIAKLKGILSNLEYCNLNKDSGYWKIDIDFNHVYIDYFHYLQITKEQNQGTKQQILELLKVLQRGPFLSNIEYDWLDDIKSEVSHKVIDLLLNYTTSADTVSQPEFIIEIADHVFYFDRVNEDALKLKCKALSQLGKHTLAKNTFEKFQRVYKAIYTVDFEKSFQSIIEA</sequence>
<organism evidence="3 4">
    <name type="scientific">Mucilaginibacter terrae</name>
    <dbReference type="NCBI Taxonomy" id="1955052"/>
    <lineage>
        <taxon>Bacteria</taxon>
        <taxon>Pseudomonadati</taxon>
        <taxon>Bacteroidota</taxon>
        <taxon>Sphingobacteriia</taxon>
        <taxon>Sphingobacteriales</taxon>
        <taxon>Sphingobacteriaceae</taxon>
        <taxon>Mucilaginibacter</taxon>
    </lineage>
</organism>
<evidence type="ECO:0000313" key="3">
    <source>
        <dbReference type="EMBL" id="MDT3400994.1"/>
    </source>
</evidence>
<dbReference type="PANTHER" id="PTHR35807:SF1">
    <property type="entry name" value="TRANSCRIPTIONAL REGULATOR REDD"/>
    <property type="match status" value="1"/>
</dbReference>
<dbReference type="InterPro" id="IPR051677">
    <property type="entry name" value="AfsR-DnrI-RedD_regulator"/>
</dbReference>
<keyword evidence="1" id="KW-0812">Transmembrane</keyword>
<keyword evidence="1" id="KW-1133">Transmembrane helix</keyword>
<proteinExistence type="predicted"/>
<comment type="caution">
    <text evidence="3">The sequence shown here is derived from an EMBL/GenBank/DDBJ whole genome shotgun (WGS) entry which is preliminary data.</text>
</comment>
<keyword evidence="2" id="KW-0732">Signal</keyword>
<name>A0ABU3GMI4_9SPHI</name>
<gene>
    <name evidence="3" type="ORF">QE417_000066</name>
</gene>
<keyword evidence="1" id="KW-0472">Membrane</keyword>
<accession>A0ABU3GMI4</accession>
<protein>
    <submittedName>
        <fullName evidence="3">Two-component SAPR family response regulator</fullName>
    </submittedName>
</protein>
<evidence type="ECO:0000313" key="4">
    <source>
        <dbReference type="Proteomes" id="UP001258315"/>
    </source>
</evidence>
<dbReference type="InterPro" id="IPR015915">
    <property type="entry name" value="Kelch-typ_b-propeller"/>
</dbReference>
<feature type="transmembrane region" description="Helical" evidence="1">
    <location>
        <begin position="564"/>
        <end position="582"/>
    </location>
</feature>